<dbReference type="Proteomes" id="UP000037288">
    <property type="component" value="Unassembled WGS sequence"/>
</dbReference>
<feature type="compositionally biased region" description="Basic and acidic residues" evidence="3">
    <location>
        <begin position="41"/>
        <end position="50"/>
    </location>
</feature>
<dbReference type="GO" id="GO:0005694">
    <property type="term" value="C:chromosome"/>
    <property type="evidence" value="ECO:0007669"/>
    <property type="project" value="TreeGrafter"/>
</dbReference>
<name>A0A0K9XDA2_9ACTN</name>
<dbReference type="PANTHER" id="PTHR33375">
    <property type="entry name" value="CHROMOSOME-PARTITIONING PROTEIN PARB-RELATED"/>
    <property type="match status" value="1"/>
</dbReference>
<dbReference type="STRING" id="1678637.AC230_22140"/>
<evidence type="ECO:0000256" key="3">
    <source>
        <dbReference type="SAM" id="MobiDB-lite"/>
    </source>
</evidence>
<dbReference type="AlphaFoldDB" id="A0A0K9XDA2"/>
<dbReference type="Gene3D" id="3.90.1530.10">
    <property type="entry name" value="Conserved hypothetical protein from pyrococcus furiosus pfu- 392566-001, ParB domain"/>
    <property type="match status" value="1"/>
</dbReference>
<reference evidence="6" key="1">
    <citation type="submission" date="2015-07" db="EMBL/GenBank/DDBJ databases">
        <title>Draft genome sequence of Streptomyces sp. CMAA 1322, a bacterium isolated from Caatinga biome, from dry forest semiarid of Brazil.</title>
        <authorList>
            <person name="Santos S.N."/>
            <person name="Gacesa R."/>
            <person name="Taketani R.G."/>
            <person name="Long P.F."/>
            <person name="Melo I.S."/>
        </authorList>
    </citation>
    <scope>NUCLEOTIDE SEQUENCE [LARGE SCALE GENOMIC DNA]</scope>
    <source>
        <strain evidence="6">CMAA 1322</strain>
    </source>
</reference>
<feature type="compositionally biased region" description="Pro residues" evidence="3">
    <location>
        <begin position="233"/>
        <end position="250"/>
    </location>
</feature>
<dbReference type="GO" id="GO:0003677">
    <property type="term" value="F:DNA binding"/>
    <property type="evidence" value="ECO:0007669"/>
    <property type="project" value="InterPro"/>
</dbReference>
<dbReference type="GO" id="GO:0007059">
    <property type="term" value="P:chromosome segregation"/>
    <property type="evidence" value="ECO:0007669"/>
    <property type="project" value="UniProtKB-KW"/>
</dbReference>
<dbReference type="EMBL" id="LFXA01000014">
    <property type="protein sequence ID" value="KNB50627.1"/>
    <property type="molecule type" value="Genomic_DNA"/>
</dbReference>
<feature type="compositionally biased region" description="Basic residues" evidence="3">
    <location>
        <begin position="259"/>
        <end position="272"/>
    </location>
</feature>
<dbReference type="SMART" id="SM00470">
    <property type="entry name" value="ParB"/>
    <property type="match status" value="1"/>
</dbReference>
<dbReference type="SUPFAM" id="SSF110849">
    <property type="entry name" value="ParB/Sulfiredoxin"/>
    <property type="match status" value="1"/>
</dbReference>
<feature type="region of interest" description="Disordered" evidence="3">
    <location>
        <begin position="224"/>
        <end position="274"/>
    </location>
</feature>
<evidence type="ECO:0000256" key="2">
    <source>
        <dbReference type="ARBA" id="ARBA00022829"/>
    </source>
</evidence>
<dbReference type="NCBIfam" id="TIGR00180">
    <property type="entry name" value="parB_part"/>
    <property type="match status" value="1"/>
</dbReference>
<feature type="domain" description="ParB-like N-terminal" evidence="4">
    <location>
        <begin position="20"/>
        <end position="127"/>
    </location>
</feature>
<dbReference type="InterPro" id="IPR003115">
    <property type="entry name" value="ParB_N"/>
</dbReference>
<gene>
    <name evidence="5" type="ORF">AC230_22140</name>
</gene>
<protein>
    <recommendedName>
        <fullName evidence="4">ParB-like N-terminal domain-containing protein</fullName>
    </recommendedName>
</protein>
<dbReference type="InterPro" id="IPR036086">
    <property type="entry name" value="ParB/Sulfiredoxin_sf"/>
</dbReference>
<dbReference type="InterPro" id="IPR041468">
    <property type="entry name" value="HTH_ParB/Spo0J"/>
</dbReference>
<comment type="caution">
    <text evidence="5">The sequence shown here is derived from an EMBL/GenBank/DDBJ whole genome shotgun (WGS) entry which is preliminary data.</text>
</comment>
<dbReference type="Gene3D" id="1.10.10.2830">
    <property type="match status" value="1"/>
</dbReference>
<comment type="similarity">
    <text evidence="1">Belongs to the ParB family.</text>
</comment>
<dbReference type="GO" id="GO:0045881">
    <property type="term" value="P:positive regulation of sporulation resulting in formation of a cellular spore"/>
    <property type="evidence" value="ECO:0007669"/>
    <property type="project" value="TreeGrafter"/>
</dbReference>
<dbReference type="OrthoDB" id="70307at2"/>
<proteinExistence type="inferred from homology"/>
<evidence type="ECO:0000313" key="5">
    <source>
        <dbReference type="EMBL" id="KNB50627.1"/>
    </source>
</evidence>
<dbReference type="PANTHER" id="PTHR33375:SF1">
    <property type="entry name" value="CHROMOSOME-PARTITIONING PROTEIN PARB-RELATED"/>
    <property type="match status" value="1"/>
</dbReference>
<evidence type="ECO:0000259" key="4">
    <source>
        <dbReference type="SMART" id="SM00470"/>
    </source>
</evidence>
<evidence type="ECO:0000313" key="6">
    <source>
        <dbReference type="Proteomes" id="UP000037288"/>
    </source>
</evidence>
<sequence length="319" mass="34927">MEAVDHPEPAPPDSGAYELRTVPLTAVAPTPLNPRRNFGTPEERTALGESMRRTQLTPCVAATRRAYTALWPEHDAALGDAAYVLLNGERRYRSALHVGLPTLDLAIRDDLATSREDLVNHVLAENLEREDFDVMERARGVRQLVATCAEQGPVGAQSRAAARLGRNRSWVTNQLALLRLPPEIQAMLSSGELPEREGRRLARHHKNHPGLSAEELLAYGRATRVRKRRGQAPVPPAPAPQAPPAAPPLPADTTGRPPAPRHPHRPHPHRPGVPRTVVPAAALLVRRLGATPRDQARTLAAGLDPRGFRELLEALRTYL</sequence>
<keyword evidence="2" id="KW-0159">Chromosome partition</keyword>
<dbReference type="Pfam" id="PF17762">
    <property type="entry name" value="HTH_ParB"/>
    <property type="match status" value="1"/>
</dbReference>
<dbReference type="SUPFAM" id="SSF109709">
    <property type="entry name" value="KorB DNA-binding domain-like"/>
    <property type="match status" value="1"/>
</dbReference>
<dbReference type="InterPro" id="IPR004437">
    <property type="entry name" value="ParB/RepB/Spo0J"/>
</dbReference>
<dbReference type="InterPro" id="IPR050336">
    <property type="entry name" value="Chromosome_partition/occlusion"/>
</dbReference>
<accession>A0A0K9XDA2</accession>
<keyword evidence="6" id="KW-1185">Reference proteome</keyword>
<dbReference type="PATRIC" id="fig|1678637.3.peg.4743"/>
<evidence type="ECO:0000256" key="1">
    <source>
        <dbReference type="ARBA" id="ARBA00006295"/>
    </source>
</evidence>
<organism evidence="5 6">
    <name type="scientific">Streptomyces caatingaensis</name>
    <dbReference type="NCBI Taxonomy" id="1678637"/>
    <lineage>
        <taxon>Bacteria</taxon>
        <taxon>Bacillati</taxon>
        <taxon>Actinomycetota</taxon>
        <taxon>Actinomycetes</taxon>
        <taxon>Kitasatosporales</taxon>
        <taxon>Streptomycetaceae</taxon>
        <taxon>Streptomyces</taxon>
    </lineage>
</organism>
<feature type="region of interest" description="Disordered" evidence="3">
    <location>
        <begin position="28"/>
        <end position="50"/>
    </location>
</feature>
<dbReference type="RefSeq" id="WP_053161326.1">
    <property type="nucleotide sequence ID" value="NZ_LFXA01000014.1"/>
</dbReference>